<dbReference type="Gene3D" id="1.10.10.10">
    <property type="entry name" value="Winged helix-like DNA-binding domain superfamily/Winged helix DNA-binding domain"/>
    <property type="match status" value="1"/>
</dbReference>
<proteinExistence type="predicted"/>
<dbReference type="GO" id="GO:0003677">
    <property type="term" value="F:DNA binding"/>
    <property type="evidence" value="ECO:0007669"/>
    <property type="project" value="InterPro"/>
</dbReference>
<dbReference type="PANTHER" id="PTHR16305:SF35">
    <property type="entry name" value="TRANSCRIPTIONAL ACTIVATOR DOMAIN"/>
    <property type="match status" value="1"/>
</dbReference>
<name>A0A563EW35_9PSEU</name>
<dbReference type="GO" id="GO:0005524">
    <property type="term" value="F:ATP binding"/>
    <property type="evidence" value="ECO:0007669"/>
    <property type="project" value="UniProtKB-KW"/>
</dbReference>
<dbReference type="InterPro" id="IPR027417">
    <property type="entry name" value="P-loop_NTPase"/>
</dbReference>
<dbReference type="SUPFAM" id="SSF46894">
    <property type="entry name" value="C-terminal effector domain of the bipartite response regulators"/>
    <property type="match status" value="1"/>
</dbReference>
<dbReference type="GO" id="GO:0005737">
    <property type="term" value="C:cytoplasm"/>
    <property type="evidence" value="ECO:0007669"/>
    <property type="project" value="TreeGrafter"/>
</dbReference>
<dbReference type="InterPro" id="IPR011990">
    <property type="entry name" value="TPR-like_helical_dom_sf"/>
</dbReference>
<dbReference type="PRINTS" id="PR00038">
    <property type="entry name" value="HTHLUXR"/>
</dbReference>
<protein>
    <submittedName>
        <fullName evidence="4">AAA family ATPase</fullName>
    </submittedName>
</protein>
<dbReference type="Proteomes" id="UP000316639">
    <property type="component" value="Unassembled WGS sequence"/>
</dbReference>
<dbReference type="EMBL" id="VOBR01000007">
    <property type="protein sequence ID" value="TWP51738.1"/>
    <property type="molecule type" value="Genomic_DNA"/>
</dbReference>
<dbReference type="PROSITE" id="PS50043">
    <property type="entry name" value="HTH_LUXR_2"/>
    <property type="match status" value="1"/>
</dbReference>
<dbReference type="CDD" id="cd06170">
    <property type="entry name" value="LuxR_C_like"/>
    <property type="match status" value="1"/>
</dbReference>
<dbReference type="InterPro" id="IPR041664">
    <property type="entry name" value="AAA_16"/>
</dbReference>
<organism evidence="4 5">
    <name type="scientific">Lentzea tibetensis</name>
    <dbReference type="NCBI Taxonomy" id="2591470"/>
    <lineage>
        <taxon>Bacteria</taxon>
        <taxon>Bacillati</taxon>
        <taxon>Actinomycetota</taxon>
        <taxon>Actinomycetes</taxon>
        <taxon>Pseudonocardiales</taxon>
        <taxon>Pseudonocardiaceae</taxon>
        <taxon>Lentzea</taxon>
    </lineage>
</organism>
<sequence>MTRTIGAGDAVTGLIERESEIRTLKRSLARLQAGQGGLVVLDAGAGLGKTALLRHARELAVNEGCTVLSARGAELEQEFTFGVVRQLFEPALPRDDATWEKVLTGAALTTAGLFTAGADVTGSLYPLLNGLYWLLVNLADSASLVLLVDDAQWGDSPSLQFLGFLARRLDSVAVLVIIATRAAEHGDDGLLEDILAADELTLLRLKSLSDRAITRLVRREMGPDAQDEFCLACHTVTNGNPLFVRELLRVLVADNVRPDAAGVASVEAVGPDAVRWYVAARLRRQPAEVRGVARAVAMLGSDTTLALVASQAGLSLEAATNAAETLTRQRIFDRADPPAFVHAIVRDVVLSLVPVADRSTEHERAAAVLRQAGAPLAQVASHLLRTTPSGAPERVGVLLAAAEQAFRSGSPEGAAVFLVRARAEPPIPALRAEISRQLGNCRAHHLALADAEFHLREALALADTPRQRAPCAYSLARFRNACGEPREAAPLLVQALDELDGPAEAENLPLVLETEAELIGVARCDLGSRAEMLRRIDSFERRAGRSDAILDSQRAVEAVFGGLPVGEALPPARSALAGDALTPERTGLWGAINTLMMADQLDEAERRMQRSLDAAVARGLLLPMGIIRGYLARIALLRGDLAQATEHVELGTAAVPKPNIGLPLLESTAVHLLIEHGRLAEADAVVESGVLAGDRPPHASTHLWLLGARTRLRIAQGDHGAGVAGALACRRLCERLGVTRLWDVQWRLSAAQAHLLAGQREQAADLVDEQLRLTRSFAVSRHIAVALRAAARLAGATDARRYLTEAVDLLRDGPARLEFARTLADLGDLLMRDGDRRTAREKIRQAAELALECHAPAMAERLSAGLAAGGGRPSPLRVSGVHALTPSERRVARLVADALTNRQIAERLFVSEKTVEAHLSRTFRKLGIRSRTQLVAQLAPART</sequence>
<dbReference type="SUPFAM" id="SSF52540">
    <property type="entry name" value="P-loop containing nucleoside triphosphate hydrolases"/>
    <property type="match status" value="1"/>
</dbReference>
<dbReference type="Pfam" id="PF00196">
    <property type="entry name" value="GerE"/>
    <property type="match status" value="1"/>
</dbReference>
<dbReference type="GO" id="GO:0004016">
    <property type="term" value="F:adenylate cyclase activity"/>
    <property type="evidence" value="ECO:0007669"/>
    <property type="project" value="TreeGrafter"/>
</dbReference>
<dbReference type="InterPro" id="IPR036388">
    <property type="entry name" value="WH-like_DNA-bd_sf"/>
</dbReference>
<keyword evidence="1" id="KW-0547">Nucleotide-binding</keyword>
<dbReference type="PANTHER" id="PTHR16305">
    <property type="entry name" value="TESTICULAR SOLUBLE ADENYLYL CYCLASE"/>
    <property type="match status" value="1"/>
</dbReference>
<keyword evidence="2" id="KW-0067">ATP-binding</keyword>
<keyword evidence="5" id="KW-1185">Reference proteome</keyword>
<dbReference type="Pfam" id="PF13191">
    <property type="entry name" value="AAA_16"/>
    <property type="match status" value="1"/>
</dbReference>
<dbReference type="SUPFAM" id="SSF48452">
    <property type="entry name" value="TPR-like"/>
    <property type="match status" value="1"/>
</dbReference>
<accession>A0A563EW35</accession>
<dbReference type="RefSeq" id="WP_146351386.1">
    <property type="nucleotide sequence ID" value="NZ_VOBR01000007.1"/>
</dbReference>
<dbReference type="OrthoDB" id="134933at2"/>
<comment type="caution">
    <text evidence="4">The sequence shown here is derived from an EMBL/GenBank/DDBJ whole genome shotgun (WGS) entry which is preliminary data.</text>
</comment>
<evidence type="ECO:0000259" key="3">
    <source>
        <dbReference type="PROSITE" id="PS50043"/>
    </source>
</evidence>
<dbReference type="GO" id="GO:0006355">
    <property type="term" value="P:regulation of DNA-templated transcription"/>
    <property type="evidence" value="ECO:0007669"/>
    <property type="project" value="InterPro"/>
</dbReference>
<dbReference type="SMART" id="SM00421">
    <property type="entry name" value="HTH_LUXR"/>
    <property type="match status" value="1"/>
</dbReference>
<dbReference type="InterPro" id="IPR000792">
    <property type="entry name" value="Tscrpt_reg_LuxR_C"/>
</dbReference>
<dbReference type="InterPro" id="IPR016032">
    <property type="entry name" value="Sig_transdc_resp-reg_C-effctor"/>
</dbReference>
<evidence type="ECO:0000256" key="2">
    <source>
        <dbReference type="ARBA" id="ARBA00022840"/>
    </source>
</evidence>
<evidence type="ECO:0000313" key="5">
    <source>
        <dbReference type="Proteomes" id="UP000316639"/>
    </source>
</evidence>
<evidence type="ECO:0000256" key="1">
    <source>
        <dbReference type="ARBA" id="ARBA00022741"/>
    </source>
</evidence>
<gene>
    <name evidence="4" type="ORF">FKR81_12795</name>
</gene>
<dbReference type="AlphaFoldDB" id="A0A563EW35"/>
<reference evidence="4 5" key="1">
    <citation type="submission" date="2019-07" db="EMBL/GenBank/DDBJ databases">
        <title>Lentzea xizangensis sp. nov., isolated from Qinghai-Tibetan Plateau Soils.</title>
        <authorList>
            <person name="Huang J."/>
        </authorList>
    </citation>
    <scope>NUCLEOTIDE SEQUENCE [LARGE SCALE GENOMIC DNA]</scope>
    <source>
        <strain evidence="4 5">FXJ1.1311</strain>
    </source>
</reference>
<evidence type="ECO:0000313" key="4">
    <source>
        <dbReference type="EMBL" id="TWP51738.1"/>
    </source>
</evidence>
<feature type="domain" description="HTH luxR-type" evidence="3">
    <location>
        <begin position="877"/>
        <end position="942"/>
    </location>
</feature>